<evidence type="ECO:0000313" key="2">
    <source>
        <dbReference type="EMBL" id="KAF2094372.1"/>
    </source>
</evidence>
<dbReference type="Proteomes" id="UP000799772">
    <property type="component" value="Unassembled WGS sequence"/>
</dbReference>
<dbReference type="EMBL" id="ML978134">
    <property type="protein sequence ID" value="KAF2094372.1"/>
    <property type="molecule type" value="Genomic_DNA"/>
</dbReference>
<comment type="caution">
    <text evidence="2">The sequence shown here is derived from an EMBL/GenBank/DDBJ whole genome shotgun (WGS) entry which is preliminary data.</text>
</comment>
<dbReference type="InterPro" id="IPR011990">
    <property type="entry name" value="TPR-like_helical_dom_sf"/>
</dbReference>
<dbReference type="Pfam" id="PF13424">
    <property type="entry name" value="TPR_12"/>
    <property type="match status" value="1"/>
</dbReference>
<dbReference type="Pfam" id="PF00931">
    <property type="entry name" value="NB-ARC"/>
    <property type="match status" value="1"/>
</dbReference>
<dbReference type="Gene3D" id="3.40.50.300">
    <property type="entry name" value="P-loop containing nucleotide triphosphate hydrolases"/>
    <property type="match status" value="1"/>
</dbReference>
<dbReference type="PANTHER" id="PTHR46082:SF6">
    <property type="entry name" value="AAA+ ATPASE DOMAIN-CONTAINING PROTEIN-RELATED"/>
    <property type="match status" value="1"/>
</dbReference>
<proteinExistence type="predicted"/>
<dbReference type="GO" id="GO:0043531">
    <property type="term" value="F:ADP binding"/>
    <property type="evidence" value="ECO:0007669"/>
    <property type="project" value="InterPro"/>
</dbReference>
<dbReference type="InterPro" id="IPR002182">
    <property type="entry name" value="NB-ARC"/>
</dbReference>
<dbReference type="AlphaFoldDB" id="A0A9P4I741"/>
<dbReference type="Gene3D" id="1.25.40.10">
    <property type="entry name" value="Tetratricopeptide repeat domain"/>
    <property type="match status" value="1"/>
</dbReference>
<keyword evidence="3" id="KW-1185">Reference proteome</keyword>
<dbReference type="InterPro" id="IPR053137">
    <property type="entry name" value="NLR-like"/>
</dbReference>
<dbReference type="SUPFAM" id="SSF48452">
    <property type="entry name" value="TPR-like"/>
    <property type="match status" value="1"/>
</dbReference>
<sequence>PGSTVPFARDPDFIPRDDIVGEIDRRRSVAGSRIALVGTGGVGKSQIAIEYSYRVRAEQNDTWIFWVYAASRARFEDSYRTIASRLGLVSSSKADDDQSLSLVHRWLSDEFNGPWYMIIDNADDNAAFTWESENSDGPALLSFVPFVPHGHVLVTSRNNSAAVAIVGSHKEVVKVAPMNPDSATMLLEKKLAYTAEEENDLRRLVEALECMPLAIVQAAAYINRMAPRMTLQRYLGAFSDQAKVDSLLSSEFVDLRRDRTSTSNAVVKTLQLSFEQINRDAPSAANLLCMMSLFDRQAIQDVLLCDIEVTGRDILNYGGPLGSTNQTAMSDNTGVLGSERVSEDAFESDLSTLIAYNLITVNESGDTFSMHRLVQISAKAWAVKRQSNYAVLVAISIIRLAPLLNWEAADFGASASYKSLIAHALPVWNSRAILLGSQLPFTESFWTEYMSLFNRVAWYLLARGEPELGLEMAQEVSTTIRHRLGETNRVTLWSELRIAEALLLTLQSDFEEAERLHRQVLEGKELLYGPDSWTVSIAMSHLGDILYQRGKFQEGERYLRDALRIQRAQVVPVNFDVMRTMLLLSSNLDSQDRQAEALELISSVATTREKLLGEDHRDTITSKINLA</sequence>
<accession>A0A9P4I741</accession>
<dbReference type="OrthoDB" id="20872at2759"/>
<protein>
    <recommendedName>
        <fullName evidence="1">NB-ARC domain-containing protein</fullName>
    </recommendedName>
</protein>
<organism evidence="2 3">
    <name type="scientific">Rhizodiscina lignyota</name>
    <dbReference type="NCBI Taxonomy" id="1504668"/>
    <lineage>
        <taxon>Eukaryota</taxon>
        <taxon>Fungi</taxon>
        <taxon>Dikarya</taxon>
        <taxon>Ascomycota</taxon>
        <taxon>Pezizomycotina</taxon>
        <taxon>Dothideomycetes</taxon>
        <taxon>Pleosporomycetidae</taxon>
        <taxon>Aulographales</taxon>
        <taxon>Rhizodiscinaceae</taxon>
        <taxon>Rhizodiscina</taxon>
    </lineage>
</organism>
<dbReference type="SUPFAM" id="SSF52540">
    <property type="entry name" value="P-loop containing nucleoside triphosphate hydrolases"/>
    <property type="match status" value="1"/>
</dbReference>
<name>A0A9P4I741_9PEZI</name>
<reference evidence="2" key="1">
    <citation type="journal article" date="2020" name="Stud. Mycol.">
        <title>101 Dothideomycetes genomes: a test case for predicting lifestyles and emergence of pathogens.</title>
        <authorList>
            <person name="Haridas S."/>
            <person name="Albert R."/>
            <person name="Binder M."/>
            <person name="Bloem J."/>
            <person name="Labutti K."/>
            <person name="Salamov A."/>
            <person name="Andreopoulos B."/>
            <person name="Baker S."/>
            <person name="Barry K."/>
            <person name="Bills G."/>
            <person name="Bluhm B."/>
            <person name="Cannon C."/>
            <person name="Castanera R."/>
            <person name="Culley D."/>
            <person name="Daum C."/>
            <person name="Ezra D."/>
            <person name="Gonzalez J."/>
            <person name="Henrissat B."/>
            <person name="Kuo A."/>
            <person name="Liang C."/>
            <person name="Lipzen A."/>
            <person name="Lutzoni F."/>
            <person name="Magnuson J."/>
            <person name="Mondo S."/>
            <person name="Nolan M."/>
            <person name="Ohm R."/>
            <person name="Pangilinan J."/>
            <person name="Park H.-J."/>
            <person name="Ramirez L."/>
            <person name="Alfaro M."/>
            <person name="Sun H."/>
            <person name="Tritt A."/>
            <person name="Yoshinaga Y."/>
            <person name="Zwiers L.-H."/>
            <person name="Turgeon B."/>
            <person name="Goodwin S."/>
            <person name="Spatafora J."/>
            <person name="Crous P."/>
            <person name="Grigoriev I."/>
        </authorList>
    </citation>
    <scope>NUCLEOTIDE SEQUENCE</scope>
    <source>
        <strain evidence="2">CBS 133067</strain>
    </source>
</reference>
<evidence type="ECO:0000259" key="1">
    <source>
        <dbReference type="Pfam" id="PF00931"/>
    </source>
</evidence>
<gene>
    <name evidence="2" type="ORF">NA57DRAFT_11860</name>
</gene>
<feature type="non-terminal residue" evidence="2">
    <location>
        <position position="1"/>
    </location>
</feature>
<dbReference type="Pfam" id="PF13374">
    <property type="entry name" value="TPR_10"/>
    <property type="match status" value="1"/>
</dbReference>
<feature type="non-terminal residue" evidence="2">
    <location>
        <position position="627"/>
    </location>
</feature>
<dbReference type="PANTHER" id="PTHR46082">
    <property type="entry name" value="ATP/GTP-BINDING PROTEIN-RELATED"/>
    <property type="match status" value="1"/>
</dbReference>
<feature type="domain" description="NB-ARC" evidence="1">
    <location>
        <begin position="33"/>
        <end position="191"/>
    </location>
</feature>
<dbReference type="InterPro" id="IPR027417">
    <property type="entry name" value="P-loop_NTPase"/>
</dbReference>
<evidence type="ECO:0000313" key="3">
    <source>
        <dbReference type="Proteomes" id="UP000799772"/>
    </source>
</evidence>